<dbReference type="SUPFAM" id="SSF103481">
    <property type="entry name" value="Multidrug resistance efflux transporter EmrE"/>
    <property type="match status" value="2"/>
</dbReference>
<keyword evidence="5 6" id="KW-0472">Membrane</keyword>
<sequence length="288" mass="29110">MLASVLWGTTGTSATFLTGGVSPLAIGATTMTLGGALLFATSARSSLAVVRDRSHRGWLLAAAAGMVVYPLTFYAAMDLAGVAMGNVVSLGSGPLFAALLEWRVDRQRLTLRWMLSTAVALVGVALLVGGGHGAGSVVDPATVPLGVLLGLAAGAGYALFTYSAGVIVRAGHGGRATMGAAFGLAAVPLSVVMLVTAAPLVATVANAGIAVYLAVGPMFLAYVLFARSLRELRSSTVTVVTLLEPLVATLLAVAVVGERLEAAGWMGLALILVGVTVLSTARHPRQMA</sequence>
<evidence type="ECO:0000256" key="6">
    <source>
        <dbReference type="SAM" id="Phobius"/>
    </source>
</evidence>
<evidence type="ECO:0000256" key="4">
    <source>
        <dbReference type="ARBA" id="ARBA00022989"/>
    </source>
</evidence>
<evidence type="ECO:0000256" key="2">
    <source>
        <dbReference type="ARBA" id="ARBA00007362"/>
    </source>
</evidence>
<evidence type="ECO:0000313" key="9">
    <source>
        <dbReference type="Proteomes" id="UP000818266"/>
    </source>
</evidence>
<dbReference type="GO" id="GO:0016020">
    <property type="term" value="C:membrane"/>
    <property type="evidence" value="ECO:0007669"/>
    <property type="project" value="UniProtKB-SubCell"/>
</dbReference>
<keyword evidence="9" id="KW-1185">Reference proteome</keyword>
<evidence type="ECO:0000259" key="7">
    <source>
        <dbReference type="Pfam" id="PF00892"/>
    </source>
</evidence>
<feature type="transmembrane region" description="Helical" evidence="6">
    <location>
        <begin position="262"/>
        <end position="281"/>
    </location>
</feature>
<dbReference type="PANTHER" id="PTHR32322:SF2">
    <property type="entry name" value="EAMA DOMAIN-CONTAINING PROTEIN"/>
    <property type="match status" value="1"/>
</dbReference>
<feature type="transmembrane region" description="Helical" evidence="6">
    <location>
        <begin position="83"/>
        <end position="102"/>
    </location>
</feature>
<keyword evidence="4 6" id="KW-1133">Transmembrane helix</keyword>
<dbReference type="Pfam" id="PF00892">
    <property type="entry name" value="EamA"/>
    <property type="match status" value="2"/>
</dbReference>
<evidence type="ECO:0000313" key="8">
    <source>
        <dbReference type="EMBL" id="NHF63854.1"/>
    </source>
</evidence>
<evidence type="ECO:0000256" key="3">
    <source>
        <dbReference type="ARBA" id="ARBA00022692"/>
    </source>
</evidence>
<dbReference type="Gene3D" id="1.10.3730.20">
    <property type="match status" value="1"/>
</dbReference>
<proteinExistence type="inferred from homology"/>
<protein>
    <submittedName>
        <fullName evidence="8">EamA family transporter</fullName>
    </submittedName>
</protein>
<dbReference type="InterPro" id="IPR037185">
    <property type="entry name" value="EmrE-like"/>
</dbReference>
<dbReference type="EMBL" id="VIKT02000023">
    <property type="protein sequence ID" value="NHF63854.1"/>
    <property type="molecule type" value="Genomic_DNA"/>
</dbReference>
<evidence type="ECO:0000256" key="5">
    <source>
        <dbReference type="ARBA" id="ARBA00023136"/>
    </source>
</evidence>
<feature type="domain" description="EamA" evidence="7">
    <location>
        <begin position="1"/>
        <end position="128"/>
    </location>
</feature>
<feature type="transmembrane region" description="Helical" evidence="6">
    <location>
        <begin position="207"/>
        <end position="225"/>
    </location>
</feature>
<feature type="transmembrane region" description="Helical" evidence="6">
    <location>
        <begin position="24"/>
        <end position="45"/>
    </location>
</feature>
<dbReference type="Proteomes" id="UP000818266">
    <property type="component" value="Unassembled WGS sequence"/>
</dbReference>
<comment type="caution">
    <text evidence="8">The sequence shown here is derived from an EMBL/GenBank/DDBJ whole genome shotgun (WGS) entry which is preliminary data.</text>
</comment>
<organism evidence="8 9">
    <name type="scientific">Microcella pacifica</name>
    <dbReference type="NCBI Taxonomy" id="2591847"/>
    <lineage>
        <taxon>Bacteria</taxon>
        <taxon>Bacillati</taxon>
        <taxon>Actinomycetota</taxon>
        <taxon>Actinomycetes</taxon>
        <taxon>Micrococcales</taxon>
        <taxon>Microbacteriaceae</taxon>
        <taxon>Microcella</taxon>
    </lineage>
</organism>
<gene>
    <name evidence="8" type="ORF">FK219_011530</name>
</gene>
<dbReference type="OrthoDB" id="9787117at2"/>
<comment type="similarity">
    <text evidence="2">Belongs to the EamA transporter family.</text>
</comment>
<dbReference type="InterPro" id="IPR000620">
    <property type="entry name" value="EamA_dom"/>
</dbReference>
<dbReference type="InterPro" id="IPR050638">
    <property type="entry name" value="AA-Vitamin_Transporters"/>
</dbReference>
<dbReference type="PANTHER" id="PTHR32322">
    <property type="entry name" value="INNER MEMBRANE TRANSPORTER"/>
    <property type="match status" value="1"/>
</dbReference>
<feature type="domain" description="EamA" evidence="7">
    <location>
        <begin position="145"/>
        <end position="279"/>
    </location>
</feature>
<feature type="transmembrane region" description="Helical" evidence="6">
    <location>
        <begin position="57"/>
        <end position="77"/>
    </location>
</feature>
<name>A0A9E5JNC7_9MICO</name>
<evidence type="ECO:0000256" key="1">
    <source>
        <dbReference type="ARBA" id="ARBA00004141"/>
    </source>
</evidence>
<comment type="subcellular location">
    <subcellularLocation>
        <location evidence="1">Membrane</location>
        <topology evidence="1">Multi-pass membrane protein</topology>
    </subcellularLocation>
</comment>
<accession>A0A9E5JNC7</accession>
<feature type="transmembrane region" description="Helical" evidence="6">
    <location>
        <begin position="237"/>
        <end position="256"/>
    </location>
</feature>
<keyword evidence="3 6" id="KW-0812">Transmembrane</keyword>
<dbReference type="AlphaFoldDB" id="A0A9E5JNC7"/>
<feature type="transmembrane region" description="Helical" evidence="6">
    <location>
        <begin position="114"/>
        <end position="135"/>
    </location>
</feature>
<feature type="transmembrane region" description="Helical" evidence="6">
    <location>
        <begin position="147"/>
        <end position="168"/>
    </location>
</feature>
<feature type="transmembrane region" description="Helical" evidence="6">
    <location>
        <begin position="180"/>
        <end position="201"/>
    </location>
</feature>
<reference evidence="8 9" key="1">
    <citation type="submission" date="2020-03" db="EMBL/GenBank/DDBJ databases">
        <title>Chryseoglobus sp. isolated from a deep-sea seamount.</title>
        <authorList>
            <person name="Zhang D.-C."/>
        </authorList>
    </citation>
    <scope>NUCLEOTIDE SEQUENCE [LARGE SCALE GENOMIC DNA]</scope>
    <source>
        <strain evidence="8 9">KN1116</strain>
    </source>
</reference>